<dbReference type="GO" id="GO:0006313">
    <property type="term" value="P:DNA transposition"/>
    <property type="evidence" value="ECO:0007669"/>
    <property type="project" value="InterPro"/>
</dbReference>
<dbReference type="Pfam" id="PF01609">
    <property type="entry name" value="DDE_Tnp_1"/>
    <property type="match status" value="1"/>
</dbReference>
<reference evidence="2 3" key="1">
    <citation type="journal article" date="2016" name="Sci. Rep.">
        <title>Metabolic traits of an uncultured archaeal lineage -MSBL1- from brine pools of the Red Sea.</title>
        <authorList>
            <person name="Mwirichia R."/>
            <person name="Alam I."/>
            <person name="Rashid M."/>
            <person name="Vinu M."/>
            <person name="Ba-Alawi W."/>
            <person name="Anthony Kamau A."/>
            <person name="Kamanda Ngugi D."/>
            <person name="Goker M."/>
            <person name="Klenk H.P."/>
            <person name="Bajic V."/>
            <person name="Stingl U."/>
        </authorList>
    </citation>
    <scope>NUCLEOTIDE SEQUENCE [LARGE SCALE GENOMIC DNA]</scope>
    <source>
        <strain evidence="2">SCGC-AAA382A03</strain>
    </source>
</reference>
<evidence type="ECO:0000313" key="3">
    <source>
        <dbReference type="Proteomes" id="UP000070549"/>
    </source>
</evidence>
<evidence type="ECO:0000259" key="1">
    <source>
        <dbReference type="Pfam" id="PF01609"/>
    </source>
</evidence>
<feature type="domain" description="Transposase IS4-like" evidence="1">
    <location>
        <begin position="113"/>
        <end position="269"/>
    </location>
</feature>
<protein>
    <submittedName>
        <fullName evidence="2">Transposase</fullName>
    </submittedName>
</protein>
<comment type="caution">
    <text evidence="2">The sequence shown here is derived from an EMBL/GenBank/DDBJ whole genome shotgun (WGS) entry which is preliminary data.</text>
</comment>
<dbReference type="NCBIfam" id="NF033579">
    <property type="entry name" value="transpos_IS5_2"/>
    <property type="match status" value="1"/>
</dbReference>
<dbReference type="AlphaFoldDB" id="A0A133VGS2"/>
<sequence>MEKFGRTSILDFSEVAYGIAKEKIDPYSSKFSKKKFTLQQHAVIICLKIRFGTTYVGIVERLVEEPRIRKALDLEEVPHPTTLVKAFERLETELWRVFLQASAELLEKNGIVGVDASGFERSHASRHYTKRAKLHIKELKTTLLVDTEENAVIDVHITASRKHDTQIGPQLVKRTSKFIEILLGDKGYDDQDLRKLCHELGIRPLIKHREFTNLHKAWNVLLDDDLYGQRNQNESVNSTIGRKYDSSVFSRKWYKQFREIVAKCIVHNLDRAV</sequence>
<dbReference type="PATRIC" id="fig|1698278.3.peg.455"/>
<dbReference type="InterPro" id="IPR053520">
    <property type="entry name" value="Transposase_Tn903"/>
</dbReference>
<dbReference type="GO" id="GO:0003677">
    <property type="term" value="F:DNA binding"/>
    <property type="evidence" value="ECO:0007669"/>
    <property type="project" value="InterPro"/>
</dbReference>
<proteinExistence type="predicted"/>
<keyword evidence="3" id="KW-1185">Reference proteome</keyword>
<dbReference type="GO" id="GO:0004803">
    <property type="term" value="F:transposase activity"/>
    <property type="evidence" value="ECO:0007669"/>
    <property type="project" value="InterPro"/>
</dbReference>
<accession>A0A133VGS2</accession>
<evidence type="ECO:0000313" key="2">
    <source>
        <dbReference type="EMBL" id="KXB05639.1"/>
    </source>
</evidence>
<gene>
    <name evidence="2" type="ORF">AKJ49_00395</name>
</gene>
<dbReference type="Proteomes" id="UP000070549">
    <property type="component" value="Unassembled WGS sequence"/>
</dbReference>
<dbReference type="EMBL" id="LHYC01000006">
    <property type="protein sequence ID" value="KXB05639.1"/>
    <property type="molecule type" value="Genomic_DNA"/>
</dbReference>
<name>A0A133VGS2_9EURY</name>
<organism evidence="2 3">
    <name type="scientific">candidate division MSBL1 archaeon SCGC-AAA382A03</name>
    <dbReference type="NCBI Taxonomy" id="1698278"/>
    <lineage>
        <taxon>Archaea</taxon>
        <taxon>Methanobacteriati</taxon>
        <taxon>Methanobacteriota</taxon>
        <taxon>candidate division MSBL1</taxon>
    </lineage>
</organism>
<dbReference type="InterPro" id="IPR002559">
    <property type="entry name" value="Transposase_11"/>
</dbReference>